<accession>A0A922L8T4</accession>
<dbReference type="SUPFAM" id="SSF53223">
    <property type="entry name" value="Aminoacid dehydrogenase-like, N-terminal domain"/>
    <property type="match status" value="1"/>
</dbReference>
<feature type="binding site" evidence="6">
    <location>
        <position position="441"/>
    </location>
    <ligand>
        <name>(S)-malate</name>
        <dbReference type="ChEBI" id="CHEBI:15589"/>
    </ligand>
</feature>
<dbReference type="InterPro" id="IPR015884">
    <property type="entry name" value="Malic_enzyme_CS"/>
</dbReference>
<evidence type="ECO:0000256" key="1">
    <source>
        <dbReference type="ARBA" id="ARBA00001936"/>
    </source>
</evidence>
<dbReference type="AlphaFoldDB" id="A0A922L8T4"/>
<evidence type="ECO:0000256" key="4">
    <source>
        <dbReference type="ARBA" id="ARBA00023002"/>
    </source>
</evidence>
<proteinExistence type="inferred from homology"/>
<comment type="caution">
    <text evidence="12">The sequence shown here is derived from an EMBL/GenBank/DDBJ whole genome shotgun (WGS) entry which is preliminary data.</text>
</comment>
<dbReference type="PANTHER" id="PTHR23406:SF90">
    <property type="entry name" value="MALIC ENZYME-RELATED"/>
    <property type="match status" value="1"/>
</dbReference>
<evidence type="ECO:0000256" key="3">
    <source>
        <dbReference type="ARBA" id="ARBA00022723"/>
    </source>
</evidence>
<evidence type="ECO:0000256" key="8">
    <source>
        <dbReference type="RuleBase" id="RU003426"/>
    </source>
</evidence>
<dbReference type="FunFam" id="3.40.50.10380:FF:000004">
    <property type="entry name" value="Malic enzyme"/>
    <property type="match status" value="1"/>
</dbReference>
<dbReference type="GO" id="GO:0006108">
    <property type="term" value="P:malate metabolic process"/>
    <property type="evidence" value="ECO:0007669"/>
    <property type="project" value="TreeGrafter"/>
</dbReference>
<feature type="binding site" evidence="7">
    <location>
        <position position="301"/>
    </location>
    <ligand>
        <name>a divalent metal cation</name>
        <dbReference type="ChEBI" id="CHEBI:60240"/>
    </ligand>
</feature>
<comment type="cofactor">
    <cofactor evidence="7">
        <name>Mg(2+)</name>
        <dbReference type="ChEBI" id="CHEBI:18420"/>
    </cofactor>
    <cofactor evidence="7">
        <name>Mn(2+)</name>
        <dbReference type="ChEBI" id="CHEBI:29035"/>
    </cofactor>
    <text evidence="7">Divalent metal cations. Prefers magnesium or manganese.</text>
</comment>
<dbReference type="GO" id="GO:0004473">
    <property type="term" value="F:malate dehydrogenase (decarboxylating) (NADP+) activity"/>
    <property type="evidence" value="ECO:0007669"/>
    <property type="project" value="TreeGrafter"/>
</dbReference>
<dbReference type="SUPFAM" id="SSF51735">
    <property type="entry name" value="NAD(P)-binding Rossmann-fold domains"/>
    <property type="match status" value="1"/>
</dbReference>
<feature type="active site" description="Proton acceptor" evidence="5">
    <location>
        <position position="205"/>
    </location>
</feature>
<dbReference type="FunFam" id="3.40.50.720:FF:000060">
    <property type="entry name" value="Malic enzyme"/>
    <property type="match status" value="1"/>
</dbReference>
<feature type="binding site" evidence="6">
    <location>
        <position position="187"/>
    </location>
    <ligand>
        <name>(S)-malate</name>
        <dbReference type="ChEBI" id="CHEBI:15589"/>
    </ligand>
</feature>
<keyword evidence="13" id="KW-1185">Reference proteome</keyword>
<dbReference type="Pfam" id="PF00390">
    <property type="entry name" value="malic"/>
    <property type="match status" value="1"/>
</dbReference>
<dbReference type="OrthoDB" id="5365701at2759"/>
<dbReference type="InterPro" id="IPR012302">
    <property type="entry name" value="Malic_NAD-bd"/>
</dbReference>
<dbReference type="InterPro" id="IPR036291">
    <property type="entry name" value="NAD(P)-bd_dom_sf"/>
</dbReference>
<evidence type="ECO:0000313" key="12">
    <source>
        <dbReference type="EMBL" id="KAH9517422.1"/>
    </source>
</evidence>
<keyword evidence="4 8" id="KW-0560">Oxidoreductase</keyword>
<dbReference type="Pfam" id="PF03949">
    <property type="entry name" value="Malic_M"/>
    <property type="match status" value="1"/>
</dbReference>
<dbReference type="PROSITE" id="PS00331">
    <property type="entry name" value="MALIC_ENZYMES"/>
    <property type="match status" value="1"/>
</dbReference>
<evidence type="ECO:0000259" key="10">
    <source>
        <dbReference type="SMART" id="SM00919"/>
    </source>
</evidence>
<comment type="similarity">
    <text evidence="2 8">Belongs to the malic enzymes family.</text>
</comment>
<evidence type="ECO:0000256" key="2">
    <source>
        <dbReference type="ARBA" id="ARBA00008785"/>
    </source>
</evidence>
<feature type="binding site" evidence="6">
    <location>
        <position position="485"/>
    </location>
    <ligand>
        <name>(S)-malate</name>
        <dbReference type="ChEBI" id="CHEBI:15589"/>
    </ligand>
</feature>
<feature type="binding site" evidence="7">
    <location>
        <position position="278"/>
    </location>
    <ligand>
        <name>a divalent metal cation</name>
        <dbReference type="ChEBI" id="CHEBI:60240"/>
    </ligand>
</feature>
<dbReference type="GO" id="GO:0005739">
    <property type="term" value="C:mitochondrion"/>
    <property type="evidence" value="ECO:0007669"/>
    <property type="project" value="TreeGrafter"/>
</dbReference>
<reference evidence="12" key="1">
    <citation type="submission" date="2013-05" db="EMBL/GenBank/DDBJ databases">
        <authorList>
            <person name="Yim A.K.Y."/>
            <person name="Chan T.F."/>
            <person name="Ji K.M."/>
            <person name="Liu X.Y."/>
            <person name="Zhou J.W."/>
            <person name="Li R.Q."/>
            <person name="Yang K.Y."/>
            <person name="Li J."/>
            <person name="Li M."/>
            <person name="Law P.T.W."/>
            <person name="Wu Y.L."/>
            <person name="Cai Z.L."/>
            <person name="Qin H."/>
            <person name="Bao Y."/>
            <person name="Leung R.K.K."/>
            <person name="Ng P.K.S."/>
            <person name="Zou J."/>
            <person name="Zhong X.J."/>
            <person name="Ran P.X."/>
            <person name="Zhong N.S."/>
            <person name="Liu Z.G."/>
            <person name="Tsui S.K.W."/>
        </authorList>
    </citation>
    <scope>NUCLEOTIDE SEQUENCE</scope>
    <source>
        <strain evidence="12">Derf</strain>
        <tissue evidence="12">Whole organism</tissue>
    </source>
</reference>
<feature type="transmembrane region" description="Helical" evidence="9">
    <location>
        <begin position="329"/>
        <end position="350"/>
    </location>
</feature>
<dbReference type="PRINTS" id="PR00072">
    <property type="entry name" value="MALOXRDTASE"/>
</dbReference>
<keyword evidence="3 7" id="KW-0479">Metal-binding</keyword>
<dbReference type="Gene3D" id="3.40.50.720">
    <property type="entry name" value="NAD(P)-binding Rossmann-like Domain"/>
    <property type="match status" value="1"/>
</dbReference>
<protein>
    <recommendedName>
        <fullName evidence="8">Malic enzyme</fullName>
    </recommendedName>
</protein>
<dbReference type="PIRSF" id="PIRSF000106">
    <property type="entry name" value="ME"/>
    <property type="match status" value="1"/>
</dbReference>
<name>A0A922L8T4_DERFA</name>
<feature type="binding site" evidence="7">
    <location>
        <position position="277"/>
    </location>
    <ligand>
        <name>a divalent metal cation</name>
        <dbReference type="ChEBI" id="CHEBI:60240"/>
    </ligand>
</feature>
<keyword evidence="9" id="KW-0472">Membrane</keyword>
<dbReference type="PANTHER" id="PTHR23406">
    <property type="entry name" value="MALIC ENZYME-RELATED"/>
    <property type="match status" value="1"/>
</dbReference>
<evidence type="ECO:0000256" key="9">
    <source>
        <dbReference type="SAM" id="Phobius"/>
    </source>
</evidence>
<dbReference type="Gene3D" id="3.40.50.10380">
    <property type="entry name" value="Malic enzyme, N-terminal domain"/>
    <property type="match status" value="1"/>
</dbReference>
<evidence type="ECO:0000256" key="6">
    <source>
        <dbReference type="PIRSR" id="PIRSR000106-2"/>
    </source>
</evidence>
<evidence type="ECO:0000256" key="7">
    <source>
        <dbReference type="PIRSR" id="PIRSR000106-3"/>
    </source>
</evidence>
<dbReference type="InterPro" id="IPR046346">
    <property type="entry name" value="Aminoacid_DH-like_N_sf"/>
</dbReference>
<dbReference type="EMBL" id="ASGP02000003">
    <property type="protein sequence ID" value="KAH9517422.1"/>
    <property type="molecule type" value="Genomic_DNA"/>
</dbReference>
<dbReference type="GO" id="GO:0046872">
    <property type="term" value="F:metal ion binding"/>
    <property type="evidence" value="ECO:0007669"/>
    <property type="project" value="UniProtKB-KW"/>
</dbReference>
<feature type="domain" description="Malic enzyme NAD-binding" evidence="10">
    <location>
        <begin position="302"/>
        <end position="554"/>
    </location>
</feature>
<evidence type="ECO:0000313" key="13">
    <source>
        <dbReference type="Proteomes" id="UP000790347"/>
    </source>
</evidence>
<evidence type="ECO:0000256" key="5">
    <source>
        <dbReference type="PIRSR" id="PIRSR000106-1"/>
    </source>
</evidence>
<dbReference type="InterPro" id="IPR001891">
    <property type="entry name" value="Malic_OxRdtase"/>
</dbReference>
<dbReference type="Proteomes" id="UP000790347">
    <property type="component" value="Unassembled WGS sequence"/>
</dbReference>
<dbReference type="NCBIfam" id="NF010052">
    <property type="entry name" value="PRK13529.1"/>
    <property type="match status" value="1"/>
</dbReference>
<dbReference type="SMART" id="SM00919">
    <property type="entry name" value="Malic_M"/>
    <property type="match status" value="1"/>
</dbReference>
<dbReference type="InterPro" id="IPR012301">
    <property type="entry name" value="Malic_N_dom"/>
</dbReference>
<keyword evidence="9" id="KW-0812">Transmembrane</keyword>
<feature type="active site" description="Proton donor" evidence="5">
    <location>
        <position position="133"/>
    </location>
</feature>
<sequence length="602" mass="68608">MLRLQTSLIKMMKKSTPMIQQFANSNDVSKCQMVKMTINNEGKIRNRDILREPEINKGLAFDEQERSVYKLDGLLPPVIRTQDLQVKIVMEHLRQIKDDLHKYLFMRDLQDQNKRLFYRLLQLYTNELMPIVYTPLVGKACEKYSLIYNRPRGMFLNIEHHMGRIRQILDNWDEPDIKAMVITDGERILGLGDLGANGMGIPIGKMALYSAIGGIPPELTLPICLDVGTNNHLLLNDPYYIGLRKKRESGRKYDEFLDEFMMAVNDKWGRSCLIQFEDFGNRNAFRLLEKYKGKYCMFNDDIQGTASVVVAGLLAAFRHIDTRIDEHRFLFFGAGGAALGIANLLIMTMLKHGIDLEMADNKIWLIDSNGLITIDRIDNGDDYKKMFAKNVPNTNDLLEIIEISRPTCLIGVAAVKGAFTEPVLKRMAQLNERPIIFALSNPTSKSECTAWEAIHYTNGRSIFASGSPFDSVQFNGKTIITGQGNNVYIFPAIALAVMACQVDKVVDEIFLVAAEALAELVSEKTLANGSVYPPLEEINQVSLRIATRITEWLFQHGHAHYTPEPIDKCQFLRQRLYHPSYDEMNFDEKVQQNHLAWHHITP</sequence>
<dbReference type="SMART" id="SM01274">
    <property type="entry name" value="malic"/>
    <property type="match status" value="1"/>
</dbReference>
<dbReference type="InterPro" id="IPR037062">
    <property type="entry name" value="Malic_N_dom_sf"/>
</dbReference>
<dbReference type="GO" id="GO:0051287">
    <property type="term" value="F:NAD binding"/>
    <property type="evidence" value="ECO:0007669"/>
    <property type="project" value="InterPro"/>
</dbReference>
<keyword evidence="9" id="KW-1133">Transmembrane helix</keyword>
<comment type="cofactor">
    <cofactor evidence="1">
        <name>Mn(2+)</name>
        <dbReference type="ChEBI" id="CHEBI:29035"/>
    </cofactor>
</comment>
<gene>
    <name evidence="12" type="primary">ME1_1</name>
    <name evidence="12" type="ORF">DERF_008098</name>
</gene>
<evidence type="ECO:0000259" key="11">
    <source>
        <dbReference type="SMART" id="SM01274"/>
    </source>
</evidence>
<organism evidence="12 13">
    <name type="scientific">Dermatophagoides farinae</name>
    <name type="common">American house dust mite</name>
    <dbReference type="NCBI Taxonomy" id="6954"/>
    <lineage>
        <taxon>Eukaryota</taxon>
        <taxon>Metazoa</taxon>
        <taxon>Ecdysozoa</taxon>
        <taxon>Arthropoda</taxon>
        <taxon>Chelicerata</taxon>
        <taxon>Arachnida</taxon>
        <taxon>Acari</taxon>
        <taxon>Acariformes</taxon>
        <taxon>Sarcoptiformes</taxon>
        <taxon>Astigmata</taxon>
        <taxon>Psoroptidia</taxon>
        <taxon>Analgoidea</taxon>
        <taxon>Pyroglyphidae</taxon>
        <taxon>Dermatophagoidinae</taxon>
        <taxon>Dermatophagoides</taxon>
    </lineage>
</organism>
<reference evidence="12" key="2">
    <citation type="journal article" date="2022" name="Res Sq">
        <title>Comparative Genomics Reveals Insights into the Divergent Evolution of Astigmatic Mites and Household Pest Adaptations.</title>
        <authorList>
            <person name="Xiong Q."/>
            <person name="Wan A.T.-Y."/>
            <person name="Liu X.-Y."/>
            <person name="Fung C.S.-H."/>
            <person name="Xiao X."/>
            <person name="Malainual N."/>
            <person name="Hou J."/>
            <person name="Wang L."/>
            <person name="Wang M."/>
            <person name="Yang K."/>
            <person name="Cui Y."/>
            <person name="Leung E."/>
            <person name="Nong W."/>
            <person name="Shin S.-K."/>
            <person name="Au S."/>
            <person name="Jeong K.Y."/>
            <person name="Chew F.T."/>
            <person name="Hui J."/>
            <person name="Leung T.F."/>
            <person name="Tungtrongchitr A."/>
            <person name="Zhong N."/>
            <person name="Liu Z."/>
            <person name="Tsui S."/>
        </authorList>
    </citation>
    <scope>NUCLEOTIDE SEQUENCE</scope>
    <source>
        <strain evidence="12">Derf</strain>
        <tissue evidence="12">Whole organism</tissue>
    </source>
</reference>
<feature type="domain" description="Malic enzyme N-terminal" evidence="11">
    <location>
        <begin position="110"/>
        <end position="292"/>
    </location>
</feature>